<keyword evidence="4" id="KW-0010">Activator</keyword>
<dbReference type="STRING" id="938405.SAMN02927895_04281"/>
<protein>
    <submittedName>
        <fullName evidence="6">Regulatory protein, Fis family</fullName>
    </submittedName>
</protein>
<keyword evidence="2" id="KW-0067">ATP-binding</keyword>
<dbReference type="SUPFAM" id="SSF52540">
    <property type="entry name" value="P-loop containing nucleoside triphosphate hydrolases"/>
    <property type="match status" value="1"/>
</dbReference>
<dbReference type="PANTHER" id="PTHR32071:SF117">
    <property type="entry name" value="PTS-DEPENDENT DIHYDROXYACETONE KINASE OPERON REGULATORY PROTEIN-RELATED"/>
    <property type="match status" value="1"/>
</dbReference>
<keyword evidence="3" id="KW-0238">DNA-binding</keyword>
<dbReference type="PANTHER" id="PTHR32071">
    <property type="entry name" value="TRANSCRIPTIONAL REGULATORY PROTEIN"/>
    <property type="match status" value="1"/>
</dbReference>
<dbReference type="PROSITE" id="PS50045">
    <property type="entry name" value="SIGMA54_INTERACT_4"/>
    <property type="match status" value="1"/>
</dbReference>
<name>A0A1G6RYS8_9PROT</name>
<evidence type="ECO:0000256" key="2">
    <source>
        <dbReference type="ARBA" id="ARBA00022840"/>
    </source>
</evidence>
<dbReference type="InterPro" id="IPR025943">
    <property type="entry name" value="Sigma_54_int_dom_ATP-bd_2"/>
</dbReference>
<dbReference type="GO" id="GO:0006355">
    <property type="term" value="P:regulation of DNA-templated transcription"/>
    <property type="evidence" value="ECO:0007669"/>
    <property type="project" value="InterPro"/>
</dbReference>
<dbReference type="PROSITE" id="PS00676">
    <property type="entry name" value="SIGMA54_INTERACT_2"/>
    <property type="match status" value="1"/>
</dbReference>
<dbReference type="EMBL" id="FMZX01000004">
    <property type="protein sequence ID" value="SDD09749.1"/>
    <property type="molecule type" value="Genomic_DNA"/>
</dbReference>
<accession>A0A1G6RYS8</accession>
<sequence length="79" mass="8503">MKGAFTGATESRAGAARQADGGTLFLDEIGGMPLEMQVKLLRFVRTGQDVPRAASLLEINPSTIYRKLQAWRGPKRAAG</sequence>
<keyword evidence="1" id="KW-0547">Nucleotide-binding</keyword>
<dbReference type="GO" id="GO:0043565">
    <property type="term" value="F:sequence-specific DNA binding"/>
    <property type="evidence" value="ECO:0007669"/>
    <property type="project" value="InterPro"/>
</dbReference>
<dbReference type="Pfam" id="PF00158">
    <property type="entry name" value="Sigma54_activat"/>
    <property type="match status" value="1"/>
</dbReference>
<dbReference type="InterPro" id="IPR002078">
    <property type="entry name" value="Sigma_54_int"/>
</dbReference>
<dbReference type="AlphaFoldDB" id="A0A1G6RYS8"/>
<proteinExistence type="predicted"/>
<evidence type="ECO:0000256" key="4">
    <source>
        <dbReference type="ARBA" id="ARBA00023159"/>
    </source>
</evidence>
<organism evidence="6 7">
    <name type="scientific">Belnapia rosea</name>
    <dbReference type="NCBI Taxonomy" id="938405"/>
    <lineage>
        <taxon>Bacteria</taxon>
        <taxon>Pseudomonadati</taxon>
        <taxon>Pseudomonadota</taxon>
        <taxon>Alphaproteobacteria</taxon>
        <taxon>Acetobacterales</taxon>
        <taxon>Roseomonadaceae</taxon>
        <taxon>Belnapia</taxon>
    </lineage>
</organism>
<evidence type="ECO:0000313" key="7">
    <source>
        <dbReference type="Proteomes" id="UP000198925"/>
    </source>
</evidence>
<evidence type="ECO:0000256" key="3">
    <source>
        <dbReference type="ARBA" id="ARBA00023125"/>
    </source>
</evidence>
<dbReference type="Gene3D" id="3.40.50.300">
    <property type="entry name" value="P-loop containing nucleotide triphosphate hydrolases"/>
    <property type="match status" value="1"/>
</dbReference>
<evidence type="ECO:0000313" key="6">
    <source>
        <dbReference type="EMBL" id="SDD09749.1"/>
    </source>
</evidence>
<dbReference type="GO" id="GO:0005524">
    <property type="term" value="F:ATP binding"/>
    <property type="evidence" value="ECO:0007669"/>
    <property type="project" value="UniProtKB-KW"/>
</dbReference>
<dbReference type="Proteomes" id="UP000198925">
    <property type="component" value="Unassembled WGS sequence"/>
</dbReference>
<dbReference type="GO" id="GO:0000160">
    <property type="term" value="P:phosphorelay signal transduction system"/>
    <property type="evidence" value="ECO:0007669"/>
    <property type="project" value="UniProtKB-KW"/>
</dbReference>
<evidence type="ECO:0000256" key="1">
    <source>
        <dbReference type="ARBA" id="ARBA00022741"/>
    </source>
</evidence>
<evidence type="ECO:0000259" key="5">
    <source>
        <dbReference type="PROSITE" id="PS50045"/>
    </source>
</evidence>
<gene>
    <name evidence="6" type="ORF">SAMN04487779_1004194</name>
</gene>
<reference evidence="6 7" key="1">
    <citation type="submission" date="2016-10" db="EMBL/GenBank/DDBJ databases">
        <authorList>
            <person name="de Groot N.N."/>
        </authorList>
    </citation>
    <scope>NUCLEOTIDE SEQUENCE [LARGE SCALE GENOMIC DNA]</scope>
    <source>
        <strain evidence="6 7">CPCC 100156</strain>
    </source>
</reference>
<feature type="domain" description="Sigma-54 factor interaction" evidence="5">
    <location>
        <begin position="1"/>
        <end position="48"/>
    </location>
</feature>
<keyword evidence="7" id="KW-1185">Reference proteome</keyword>
<dbReference type="InterPro" id="IPR027417">
    <property type="entry name" value="P-loop_NTPase"/>
</dbReference>